<dbReference type="OrthoDB" id="7029980at2"/>
<organism evidence="2 4">
    <name type="scientific">Pseudomonas kribbensis</name>
    <dbReference type="NCBI Taxonomy" id="1628086"/>
    <lineage>
        <taxon>Bacteria</taxon>
        <taxon>Pseudomonadati</taxon>
        <taxon>Pseudomonadota</taxon>
        <taxon>Gammaproteobacteria</taxon>
        <taxon>Pseudomonadales</taxon>
        <taxon>Pseudomonadaceae</taxon>
        <taxon>Pseudomonas</taxon>
    </lineage>
</organism>
<evidence type="ECO:0000313" key="3">
    <source>
        <dbReference type="EMBL" id="TFH81768.1"/>
    </source>
</evidence>
<evidence type="ECO:0000313" key="5">
    <source>
        <dbReference type="Proteomes" id="UP000297555"/>
    </source>
</evidence>
<evidence type="ECO:0000256" key="1">
    <source>
        <dbReference type="SAM" id="SignalP"/>
    </source>
</evidence>
<dbReference type="EMBL" id="CP029608">
    <property type="protein sequence ID" value="AXI60885.1"/>
    <property type="molecule type" value="Genomic_DNA"/>
</dbReference>
<sequence>MRLNTLFAAVVPLVLLLPLSAQAAWPKGVKEQYMNDCTKAASQSVNPTVAKQHCTCGADVLEKKFTTQEISQLMDKNTPPSGELGQRALKEISVCRVQK</sequence>
<reference evidence="3 5" key="2">
    <citation type="submission" date="2019-03" db="EMBL/GenBank/DDBJ databases">
        <title>Draft genome sequence of humic substances-degrading Pseudomonas kribbensis CHA-19 from forest soil.</title>
        <authorList>
            <person name="Kim D."/>
        </authorList>
    </citation>
    <scope>NUCLEOTIDE SEQUENCE [LARGE SCALE GENOMIC DNA]</scope>
    <source>
        <strain evidence="3 5">CHA-19</strain>
    </source>
</reference>
<protein>
    <submittedName>
        <fullName evidence="2">Uncharacterized protein</fullName>
    </submittedName>
</protein>
<keyword evidence="1" id="KW-0732">Signal</keyword>
<feature type="signal peptide" evidence="1">
    <location>
        <begin position="1"/>
        <end position="23"/>
    </location>
</feature>
<dbReference type="EMBL" id="SPDQ01000011">
    <property type="protein sequence ID" value="TFH81768.1"/>
    <property type="molecule type" value="Genomic_DNA"/>
</dbReference>
<evidence type="ECO:0000313" key="2">
    <source>
        <dbReference type="EMBL" id="AXI60885.1"/>
    </source>
</evidence>
<dbReference type="AlphaFoldDB" id="A0A345RNL9"/>
<dbReference type="KEGG" id="pke:DLD99_10515"/>
<feature type="chain" id="PRO_5044584506" evidence="1">
    <location>
        <begin position="24"/>
        <end position="99"/>
    </location>
</feature>
<name>A0A345RNL9_9PSED</name>
<accession>A0A345RNL9</accession>
<proteinExistence type="predicted"/>
<dbReference type="Proteomes" id="UP000297555">
    <property type="component" value="Unassembled WGS sequence"/>
</dbReference>
<dbReference type="RefSeq" id="WP_085712030.1">
    <property type="nucleotide sequence ID" value="NZ_CP029608.1"/>
</dbReference>
<gene>
    <name evidence="2" type="ORF">DLD99_10515</name>
    <name evidence="3" type="ORF">E4J90_09300</name>
</gene>
<keyword evidence="4" id="KW-1185">Reference proteome</keyword>
<reference evidence="2 4" key="1">
    <citation type="submission" date="2018-05" db="EMBL/GenBank/DDBJ databases">
        <title>Complete genome sequence of Pseudomonas kribbensis 46-2(T).</title>
        <authorList>
            <person name="Jeong H."/>
            <person name="Lee S.-G."/>
            <person name="Rha E."/>
            <person name="Kim H."/>
        </authorList>
    </citation>
    <scope>NUCLEOTIDE SEQUENCE [LARGE SCALE GENOMIC DNA]</scope>
    <source>
        <strain evidence="2 4">46-2</strain>
    </source>
</reference>
<evidence type="ECO:0000313" key="4">
    <source>
        <dbReference type="Proteomes" id="UP000253720"/>
    </source>
</evidence>
<dbReference type="Proteomes" id="UP000253720">
    <property type="component" value="Chromosome"/>
</dbReference>